<keyword evidence="5" id="KW-0472">Membrane</keyword>
<dbReference type="GO" id="GO:0009279">
    <property type="term" value="C:cell outer membrane"/>
    <property type="evidence" value="ECO:0007669"/>
    <property type="project" value="UniProtKB-SubCell"/>
</dbReference>
<dbReference type="PANTHER" id="PTHR35892:SF2">
    <property type="entry name" value="OUTER MEMBRANE PROTEIN PAGN"/>
    <property type="match status" value="1"/>
</dbReference>
<keyword evidence="9" id="KW-1185">Reference proteome</keyword>
<evidence type="ECO:0000256" key="1">
    <source>
        <dbReference type="ARBA" id="ARBA00004571"/>
    </source>
</evidence>
<dbReference type="InterPro" id="IPR011250">
    <property type="entry name" value="OMP/PagP_B-barrel"/>
</dbReference>
<dbReference type="STRING" id="517417.Cpar_1977"/>
<comment type="subcellular location">
    <subcellularLocation>
        <location evidence="1">Cell outer membrane</location>
        <topology evidence="1">Multi-pass membrane protein</topology>
    </subcellularLocation>
</comment>
<sequence length="230" mass="25034">MIYVVPIHHNQMETAMKKITRMATLGVFLLAGVSGTALANGTSAPEPEPMRYMPPPPPPAPAPAPVVDTCEPGAYISGSIGIGIPEKSNFDGYKYEMETGLALNGAIGYDFGDTRLEAAVGYQKHDFKNYDDDLSLLTVMANAYYDIDTGSDITPYLMAGAGWAHVDSSWDESDDVFAWQVGAGLGFKVADCTTLDLGYRYLRPNKFDLGEGDNTKWAVHNIMLGLRYNF</sequence>
<dbReference type="InterPro" id="IPR051723">
    <property type="entry name" value="Bact_OM_Invasion-Related"/>
</dbReference>
<organism evidence="8 9">
    <name type="scientific">Chlorobaculum parvum (strain DSM 263 / NCIMB 8327)</name>
    <name type="common">Chlorobium vibrioforme subsp. thiosulfatophilum</name>
    <dbReference type="NCBI Taxonomy" id="517417"/>
    <lineage>
        <taxon>Bacteria</taxon>
        <taxon>Pseudomonadati</taxon>
        <taxon>Chlorobiota</taxon>
        <taxon>Chlorobiia</taxon>
        <taxon>Chlorobiales</taxon>
        <taxon>Chlorobiaceae</taxon>
        <taxon>Chlorobaculum</taxon>
    </lineage>
</organism>
<feature type="domain" description="Outer membrane protein beta-barrel" evidence="7">
    <location>
        <begin position="68"/>
        <end position="230"/>
    </location>
</feature>
<dbReference type="KEGG" id="cpc:Cpar_1977"/>
<dbReference type="SUPFAM" id="SSF56925">
    <property type="entry name" value="OMPA-like"/>
    <property type="match status" value="1"/>
</dbReference>
<evidence type="ECO:0000256" key="3">
    <source>
        <dbReference type="ARBA" id="ARBA00022692"/>
    </source>
</evidence>
<evidence type="ECO:0000256" key="6">
    <source>
        <dbReference type="SAM" id="SignalP"/>
    </source>
</evidence>
<proteinExistence type="predicted"/>
<evidence type="ECO:0000313" key="9">
    <source>
        <dbReference type="Proteomes" id="UP000008811"/>
    </source>
</evidence>
<evidence type="ECO:0000256" key="4">
    <source>
        <dbReference type="ARBA" id="ARBA00022729"/>
    </source>
</evidence>
<protein>
    <submittedName>
        <fullName evidence="8">Porin opacity type</fullName>
    </submittedName>
</protein>
<dbReference type="PANTHER" id="PTHR35892">
    <property type="entry name" value="OUTER MEMBRANE PROTEIN PAGN-RELATED"/>
    <property type="match status" value="1"/>
</dbReference>
<feature type="signal peptide" evidence="6">
    <location>
        <begin position="1"/>
        <end position="39"/>
    </location>
</feature>
<dbReference type="Gene3D" id="2.40.160.20">
    <property type="match status" value="1"/>
</dbReference>
<evidence type="ECO:0000256" key="5">
    <source>
        <dbReference type="ARBA" id="ARBA00023136"/>
    </source>
</evidence>
<dbReference type="AlphaFoldDB" id="B3QLC8"/>
<feature type="chain" id="PRO_5002797673" evidence="6">
    <location>
        <begin position="40"/>
        <end position="230"/>
    </location>
</feature>
<keyword evidence="3" id="KW-0812">Transmembrane</keyword>
<dbReference type="EMBL" id="CP001099">
    <property type="protein sequence ID" value="ACF12366.1"/>
    <property type="molecule type" value="Genomic_DNA"/>
</dbReference>
<dbReference type="InterPro" id="IPR027385">
    <property type="entry name" value="Beta-barrel_OMP"/>
</dbReference>
<dbReference type="TCDB" id="1.B.6.2.12">
    <property type="family name" value="the ompa-ompf porin (oop) family"/>
</dbReference>
<reference evidence="8" key="1">
    <citation type="submission" date="2008-06" db="EMBL/GenBank/DDBJ databases">
        <title>Complete sequence of Chlorobaculum parvum NCIB 8327.</title>
        <authorList>
            <consortium name="US DOE Joint Genome Institute"/>
            <person name="Lucas S."/>
            <person name="Copeland A."/>
            <person name="Lapidus A."/>
            <person name="Glavina del Rio T."/>
            <person name="Dalin E."/>
            <person name="Tice H."/>
            <person name="Bruce D."/>
            <person name="Goodwin L."/>
            <person name="Pitluck S."/>
            <person name="Schmutz J."/>
            <person name="Larimer F."/>
            <person name="Land M."/>
            <person name="Hauser L."/>
            <person name="Kyrpides N."/>
            <person name="Mikhailova N."/>
            <person name="Zhao F."/>
            <person name="Li T."/>
            <person name="Liu Z."/>
            <person name="Overmann J."/>
            <person name="Bryant D.A."/>
            <person name="Richardson P."/>
        </authorList>
    </citation>
    <scope>NUCLEOTIDE SEQUENCE [LARGE SCALE GENOMIC DNA]</scope>
    <source>
        <strain evidence="8">NCIB 8327</strain>
    </source>
</reference>
<gene>
    <name evidence="8" type="ordered locus">Cpar_1977</name>
</gene>
<dbReference type="Pfam" id="PF13505">
    <property type="entry name" value="OMP_b-brl"/>
    <property type="match status" value="1"/>
</dbReference>
<keyword evidence="4 6" id="KW-0732">Signal</keyword>
<dbReference type="Proteomes" id="UP000008811">
    <property type="component" value="Chromosome"/>
</dbReference>
<evidence type="ECO:0000259" key="7">
    <source>
        <dbReference type="Pfam" id="PF13505"/>
    </source>
</evidence>
<dbReference type="HOGENOM" id="CLU_057473_3_1_10"/>
<keyword evidence="2" id="KW-1134">Transmembrane beta strand</keyword>
<evidence type="ECO:0000256" key="2">
    <source>
        <dbReference type="ARBA" id="ARBA00022452"/>
    </source>
</evidence>
<evidence type="ECO:0000313" key="8">
    <source>
        <dbReference type="EMBL" id="ACF12366.1"/>
    </source>
</evidence>
<name>B3QLC8_CHLP8</name>
<accession>B3QLC8</accession>
<dbReference type="eggNOG" id="COG3637">
    <property type="taxonomic scope" value="Bacteria"/>
</dbReference>